<sequence length="356" mass="39447">MYHLKQLTIEFEDFDTGGFGATFIQSVTRLTPNLKYLGLKTGTFIGHTLLGVSECCARLESLSLEYWNDPVAETMSLFVQELSNGLGSRLRHFSVIQRGGFISPAVYQGVWPLMSSLQSLHLWGVGLNEESFRALTKSSQFLSRLTFYRSPSSDGLDGSNLVSHSVWGQLFSVCASNLVELNLLAFRPFPSSVSQVISEECVNLKSLSITSESAEFVCPILRACGPQLTSLELMGCKLGIETLNTVFRHCHTLTKLVFMHPEIGGTRPLVQQQNVQEFLQQVGPKLRSFILSGTSISSVVLEEIRTHCIRLNHLDLTQVVSIDEKSAVAHFKASLMHLKWIKINGTGTHSNQKPPS</sequence>
<protein>
    <recommendedName>
        <fullName evidence="3">RNI-like protein</fullName>
    </recommendedName>
</protein>
<dbReference type="SUPFAM" id="SSF52047">
    <property type="entry name" value="RNI-like"/>
    <property type="match status" value="1"/>
</dbReference>
<evidence type="ECO:0000313" key="2">
    <source>
        <dbReference type="Proteomes" id="UP000193498"/>
    </source>
</evidence>
<dbReference type="GO" id="GO:0031146">
    <property type="term" value="P:SCF-dependent proteasomal ubiquitin-dependent protein catabolic process"/>
    <property type="evidence" value="ECO:0007669"/>
    <property type="project" value="TreeGrafter"/>
</dbReference>
<comment type="caution">
    <text evidence="1">The sequence shown here is derived from an EMBL/GenBank/DDBJ whole genome shotgun (WGS) entry which is preliminary data.</text>
</comment>
<dbReference type="InterPro" id="IPR032675">
    <property type="entry name" value="LRR_dom_sf"/>
</dbReference>
<evidence type="ECO:0000313" key="1">
    <source>
        <dbReference type="EMBL" id="ORX99736.1"/>
    </source>
</evidence>
<gene>
    <name evidence="1" type="ORF">K493DRAFT_313113</name>
</gene>
<dbReference type="PANTHER" id="PTHR13318">
    <property type="entry name" value="PARTNER OF PAIRED, ISOFORM B-RELATED"/>
    <property type="match status" value="1"/>
</dbReference>
<keyword evidence="2" id="KW-1185">Reference proteome</keyword>
<dbReference type="InParanoid" id="A0A1Y1YPQ0"/>
<name>A0A1Y1YPQ0_9FUNG</name>
<dbReference type="GO" id="GO:0019005">
    <property type="term" value="C:SCF ubiquitin ligase complex"/>
    <property type="evidence" value="ECO:0007669"/>
    <property type="project" value="TreeGrafter"/>
</dbReference>
<dbReference type="Proteomes" id="UP000193498">
    <property type="component" value="Unassembled WGS sequence"/>
</dbReference>
<dbReference type="EMBL" id="MCFE01000093">
    <property type="protein sequence ID" value="ORX99736.1"/>
    <property type="molecule type" value="Genomic_DNA"/>
</dbReference>
<dbReference type="Gene3D" id="3.80.10.10">
    <property type="entry name" value="Ribonuclease Inhibitor"/>
    <property type="match status" value="1"/>
</dbReference>
<proteinExistence type="predicted"/>
<evidence type="ECO:0008006" key="3">
    <source>
        <dbReference type="Google" id="ProtNLM"/>
    </source>
</evidence>
<reference evidence="1 2" key="1">
    <citation type="submission" date="2016-07" db="EMBL/GenBank/DDBJ databases">
        <title>Pervasive Adenine N6-methylation of Active Genes in Fungi.</title>
        <authorList>
            <consortium name="DOE Joint Genome Institute"/>
            <person name="Mondo S.J."/>
            <person name="Dannebaum R.O."/>
            <person name="Kuo R.C."/>
            <person name="Labutti K."/>
            <person name="Haridas S."/>
            <person name="Kuo A."/>
            <person name="Salamov A."/>
            <person name="Ahrendt S.R."/>
            <person name="Lipzen A."/>
            <person name="Sullivan W."/>
            <person name="Andreopoulos W.B."/>
            <person name="Clum A."/>
            <person name="Lindquist E."/>
            <person name="Daum C."/>
            <person name="Ramamoorthy G.K."/>
            <person name="Gryganskyi A."/>
            <person name="Culley D."/>
            <person name="Magnuson J.K."/>
            <person name="James T.Y."/>
            <person name="O'Malley M.A."/>
            <person name="Stajich J.E."/>
            <person name="Spatafora J.W."/>
            <person name="Visel A."/>
            <person name="Grigoriev I.V."/>
        </authorList>
    </citation>
    <scope>NUCLEOTIDE SEQUENCE [LARGE SCALE GENOMIC DNA]</scope>
    <source>
        <strain evidence="1 2">CBS 931.73</strain>
    </source>
</reference>
<organism evidence="1 2">
    <name type="scientific">Basidiobolus meristosporus CBS 931.73</name>
    <dbReference type="NCBI Taxonomy" id="1314790"/>
    <lineage>
        <taxon>Eukaryota</taxon>
        <taxon>Fungi</taxon>
        <taxon>Fungi incertae sedis</taxon>
        <taxon>Zoopagomycota</taxon>
        <taxon>Entomophthoromycotina</taxon>
        <taxon>Basidiobolomycetes</taxon>
        <taxon>Basidiobolales</taxon>
        <taxon>Basidiobolaceae</taxon>
        <taxon>Basidiobolus</taxon>
    </lineage>
</organism>
<dbReference type="AlphaFoldDB" id="A0A1Y1YPQ0"/>
<accession>A0A1Y1YPQ0</accession>